<dbReference type="EMBL" id="CAVMJV010000146">
    <property type="protein sequence ID" value="CAK5113431.1"/>
    <property type="molecule type" value="Genomic_DNA"/>
</dbReference>
<sequence>MKTMDPSVCEFIAENEIIQILPNFNERTIHLISGDFGPFEAGSPVTVPLWFALQLKYKHKCKIVPPEWLKVDELKKLVVGETERTTFSPLPNCFFEIAHILVTNAYSDLENVEQLKMLVRDLQDKREAKMRTSIIKFMEQFQKEKDDIFSDKAVIHANAQLNNLSRLEICYFRAALTEPSKWLDKLFSVMHGGMKSEGIDD</sequence>
<dbReference type="Proteomes" id="UP001497535">
    <property type="component" value="Unassembled WGS sequence"/>
</dbReference>
<protein>
    <submittedName>
        <fullName evidence="1">Uncharacterized protein</fullName>
    </submittedName>
</protein>
<gene>
    <name evidence="1" type="ORF">MENTE1834_LOCUS45126</name>
</gene>
<evidence type="ECO:0000313" key="2">
    <source>
        <dbReference type="Proteomes" id="UP001497535"/>
    </source>
</evidence>
<proteinExistence type="predicted"/>
<keyword evidence="2" id="KW-1185">Reference proteome</keyword>
<organism evidence="1 2">
    <name type="scientific">Meloidogyne enterolobii</name>
    <name type="common">Root-knot nematode worm</name>
    <name type="synonym">Meloidogyne mayaguensis</name>
    <dbReference type="NCBI Taxonomy" id="390850"/>
    <lineage>
        <taxon>Eukaryota</taxon>
        <taxon>Metazoa</taxon>
        <taxon>Ecdysozoa</taxon>
        <taxon>Nematoda</taxon>
        <taxon>Chromadorea</taxon>
        <taxon>Rhabditida</taxon>
        <taxon>Tylenchina</taxon>
        <taxon>Tylenchomorpha</taxon>
        <taxon>Tylenchoidea</taxon>
        <taxon>Meloidogynidae</taxon>
        <taxon>Meloidogyninae</taxon>
        <taxon>Meloidogyne</taxon>
    </lineage>
</organism>
<comment type="caution">
    <text evidence="1">The sequence shown here is derived from an EMBL/GenBank/DDBJ whole genome shotgun (WGS) entry which is preliminary data.</text>
</comment>
<name>A0ACB1AYL2_MELEN</name>
<reference evidence="1" key="1">
    <citation type="submission" date="2023-11" db="EMBL/GenBank/DDBJ databases">
        <authorList>
            <person name="Poullet M."/>
        </authorList>
    </citation>
    <scope>NUCLEOTIDE SEQUENCE</scope>
    <source>
        <strain evidence="1">E1834</strain>
    </source>
</reference>
<accession>A0ACB1AYL2</accession>
<evidence type="ECO:0000313" key="1">
    <source>
        <dbReference type="EMBL" id="CAK5113431.1"/>
    </source>
</evidence>